<accession>A0A6J6IAX2</accession>
<evidence type="ECO:0000313" key="1">
    <source>
        <dbReference type="EMBL" id="CAB4622900.1"/>
    </source>
</evidence>
<dbReference type="EMBL" id="CAEZVJ010000013">
    <property type="protein sequence ID" value="CAB4622900.1"/>
    <property type="molecule type" value="Genomic_DNA"/>
</dbReference>
<name>A0A6J6IAX2_9ZZZZ</name>
<dbReference type="AlphaFoldDB" id="A0A6J6IAX2"/>
<proteinExistence type="predicted"/>
<sequence length="228" mass="26327">MDTHRVDVLYRADNNRVIGRVAHQFEFVFLPTEYRLFKQNLACRTFVKSVLDHSAQFCLVMGEAGTETSHRERRSNHHGIAGPGNKCERSVNRVHDNALCDISTTLDHQVLENLPVFTTLNRLEFGSNQFDVVLRQDSLFVKCHCGVQRGLTTERRQNRIRSFLGDDRFDCRRRDRLNVRRIREIGIGHDGRRIRIDENDADSLFAKHAAGLSARIVELGRLPNHDRP</sequence>
<reference evidence="1" key="1">
    <citation type="submission" date="2020-05" db="EMBL/GenBank/DDBJ databases">
        <authorList>
            <person name="Chiriac C."/>
            <person name="Salcher M."/>
            <person name="Ghai R."/>
            <person name="Kavagutti S V."/>
        </authorList>
    </citation>
    <scope>NUCLEOTIDE SEQUENCE</scope>
</reference>
<gene>
    <name evidence="1" type="ORF">UFOPK1961_00206</name>
</gene>
<organism evidence="1">
    <name type="scientific">freshwater metagenome</name>
    <dbReference type="NCBI Taxonomy" id="449393"/>
    <lineage>
        <taxon>unclassified sequences</taxon>
        <taxon>metagenomes</taxon>
        <taxon>ecological metagenomes</taxon>
    </lineage>
</organism>
<protein>
    <submittedName>
        <fullName evidence="1">Unannotated protein</fullName>
    </submittedName>
</protein>